<dbReference type="Gene3D" id="1.10.760.10">
    <property type="entry name" value="Cytochrome c-like domain"/>
    <property type="match status" value="1"/>
</dbReference>
<dbReference type="InterPro" id="IPR009056">
    <property type="entry name" value="Cyt_c-like_dom"/>
</dbReference>
<gene>
    <name evidence="6" type="ORF">SAMN06265222_101933</name>
</gene>
<protein>
    <submittedName>
        <fullName evidence="6">Cytochrome c</fullName>
    </submittedName>
</protein>
<proteinExistence type="predicted"/>
<evidence type="ECO:0000256" key="3">
    <source>
        <dbReference type="ARBA" id="ARBA00023004"/>
    </source>
</evidence>
<feature type="domain" description="Cytochrome c" evidence="5">
    <location>
        <begin position="75"/>
        <end position="183"/>
    </location>
</feature>
<keyword evidence="2 4" id="KW-0479">Metal-binding</keyword>
<reference evidence="6 7" key="1">
    <citation type="submission" date="2017-05" db="EMBL/GenBank/DDBJ databases">
        <authorList>
            <person name="Varghese N."/>
            <person name="Submissions S."/>
        </authorList>
    </citation>
    <scope>NUCLEOTIDE SEQUENCE [LARGE SCALE GENOMIC DNA]</scope>
    <source>
        <strain evidence="6 7">DSM 25457</strain>
    </source>
</reference>
<dbReference type="SUPFAM" id="SSF46626">
    <property type="entry name" value="Cytochrome c"/>
    <property type="match status" value="1"/>
</dbReference>
<comment type="caution">
    <text evidence="6">The sequence shown here is derived from an EMBL/GenBank/DDBJ whole genome shotgun (WGS) entry which is preliminary data.</text>
</comment>
<evidence type="ECO:0000256" key="1">
    <source>
        <dbReference type="ARBA" id="ARBA00022617"/>
    </source>
</evidence>
<evidence type="ECO:0000313" key="6">
    <source>
        <dbReference type="EMBL" id="SMP43382.1"/>
    </source>
</evidence>
<evidence type="ECO:0000313" key="7">
    <source>
        <dbReference type="Proteomes" id="UP001158067"/>
    </source>
</evidence>
<dbReference type="EMBL" id="FXUG01000001">
    <property type="protein sequence ID" value="SMP43382.1"/>
    <property type="molecule type" value="Genomic_DNA"/>
</dbReference>
<sequence length="198" mass="22281">MRDLAPWSHSKRTIFLLKQTNRDAFAMKRVCDFDQYRMGAFAMKTIHILLGLLLFGLAGCTPDPKSGKGFTLPEGDITRGKDAFEQLNCQACHNVVGVSFNDPEKSPDSETSDQKIVVLGGSKTRVQTYGDLVTSIINPSHRFARGYDQADIAMEGESKMRNYNDVITVQQLIDLVAFLESHYSVKPYEPTRYSPYLF</sequence>
<dbReference type="Pfam" id="PF00034">
    <property type="entry name" value="Cytochrom_C"/>
    <property type="match status" value="1"/>
</dbReference>
<dbReference type="Proteomes" id="UP001158067">
    <property type="component" value="Unassembled WGS sequence"/>
</dbReference>
<organism evidence="6 7">
    <name type="scientific">Neorhodopirellula lusitana</name>
    <dbReference type="NCBI Taxonomy" id="445327"/>
    <lineage>
        <taxon>Bacteria</taxon>
        <taxon>Pseudomonadati</taxon>
        <taxon>Planctomycetota</taxon>
        <taxon>Planctomycetia</taxon>
        <taxon>Pirellulales</taxon>
        <taxon>Pirellulaceae</taxon>
        <taxon>Neorhodopirellula</taxon>
    </lineage>
</organism>
<keyword evidence="7" id="KW-1185">Reference proteome</keyword>
<evidence type="ECO:0000256" key="2">
    <source>
        <dbReference type="ARBA" id="ARBA00022723"/>
    </source>
</evidence>
<evidence type="ECO:0000256" key="4">
    <source>
        <dbReference type="PROSITE-ProRule" id="PRU00433"/>
    </source>
</evidence>
<keyword evidence="3 4" id="KW-0408">Iron</keyword>
<dbReference type="InterPro" id="IPR036909">
    <property type="entry name" value="Cyt_c-like_dom_sf"/>
</dbReference>
<evidence type="ECO:0000259" key="5">
    <source>
        <dbReference type="PROSITE" id="PS51007"/>
    </source>
</evidence>
<name>A0ABY1PR37_9BACT</name>
<accession>A0ABY1PR37</accession>
<keyword evidence="1 4" id="KW-0349">Heme</keyword>
<dbReference type="PROSITE" id="PS51007">
    <property type="entry name" value="CYTC"/>
    <property type="match status" value="1"/>
</dbReference>